<keyword evidence="5 12" id="KW-0732">Signal</keyword>
<dbReference type="InterPro" id="IPR000531">
    <property type="entry name" value="Beta-barrel_TonB"/>
</dbReference>
<reference evidence="16" key="1">
    <citation type="journal article" date="2019" name="Int. J. Syst. Evol. Microbiol.">
        <title>The Global Catalogue of Microorganisms (GCM) 10K type strain sequencing project: providing services to taxonomists for standard genome sequencing and annotation.</title>
        <authorList>
            <consortium name="The Broad Institute Genomics Platform"/>
            <consortium name="The Broad Institute Genome Sequencing Center for Infectious Disease"/>
            <person name="Wu L."/>
            <person name="Ma J."/>
        </authorList>
    </citation>
    <scope>NUCLEOTIDE SEQUENCE [LARGE SCALE GENOMIC DNA]</scope>
    <source>
        <strain evidence="16">CCUG 54329</strain>
    </source>
</reference>
<dbReference type="EMBL" id="JBHTLS010000132">
    <property type="protein sequence ID" value="MFD1106353.1"/>
    <property type="molecule type" value="Genomic_DNA"/>
</dbReference>
<evidence type="ECO:0000256" key="4">
    <source>
        <dbReference type="ARBA" id="ARBA00022692"/>
    </source>
</evidence>
<dbReference type="InterPro" id="IPR010917">
    <property type="entry name" value="TonB_rcpt_CS"/>
</dbReference>
<accession>A0ABW3P5I7</accession>
<dbReference type="Pfam" id="PF07715">
    <property type="entry name" value="Plug"/>
    <property type="match status" value="1"/>
</dbReference>
<dbReference type="PROSITE" id="PS52016">
    <property type="entry name" value="TONB_DEPENDENT_REC_3"/>
    <property type="match status" value="1"/>
</dbReference>
<comment type="caution">
    <text evidence="15">The sequence shown here is derived from an EMBL/GenBank/DDBJ whole genome shotgun (WGS) entry which is preliminary data.</text>
</comment>
<feature type="domain" description="TonB-dependent receptor plug" evidence="14">
    <location>
        <begin position="50"/>
        <end position="153"/>
    </location>
</feature>
<dbReference type="Pfam" id="PF00593">
    <property type="entry name" value="TonB_dep_Rec_b-barrel"/>
    <property type="match status" value="1"/>
</dbReference>
<dbReference type="SUPFAM" id="SSF56935">
    <property type="entry name" value="Porins"/>
    <property type="match status" value="1"/>
</dbReference>
<sequence>MRGRGWLLAGLAGIGFSVAPARADEAAVVQLPAIVVTAPGGAIDMDDARIIGSRDIIVAGVPDLLAALTRNIAGITLQDAQGNPWQPNLVHRGFTASPLQGQSQGIAVYMDGARFNQPFGDTVQFDLIPEAAIRSITLLDASPVYGLNALGGALLLQTKDGRAEPGIEASATGGRFGYAEASMAAGFADGAFSGFGAIQYSRERGWRNHSPSRLVNGYIDLGLDAERGGIHAKLVGADTDLTGNGVAPVELLAANRRAVFTWPDNSRSRYGRVSLHPWVALSDTSRLEASLYAQRLTLRTVNGDAADIESCEDDDAEGLLCLEAAGGAGEEAILTTTAGESVPDRLGGEGYGVLNRGRIRTNAAGFLVQIVDDSSLAGGRNHLALGISHDRGRTRFAASTELGTLTEDRSVTGLGSIIMQNDGAIAPVGLVAHNRHWGVFLQDRLPIAPGLAAEIGLRWNHARIELVDQIGTALNGRHSFQRLNPGVELDYRLSDGLSLRAGYAETSRAPTPAELSCADEAAPCSLTNFFIADPPLKQVVARSWEAGASGHVASGGWSADWLLSAYRTTNDDDIQYVASAIRGRAYFRNIGRTRRQGLDASVKLKRGGVDARLSYAFTDATYRHSLLLSSPANPMAGEDGTIEVQGGDTLPGIPRHSATLSLDYAGTVGGRRWTVGGDLIARSGQYLVGDEGNDNARSPGYLIVNVRAGVDVMPRVTLFGEVRNLFGRRYATFGTFAQVDEIELEEAPGASDARSYGPGAPRRWHMGVKARF</sequence>
<keyword evidence="4 9" id="KW-0812">Transmembrane</keyword>
<dbReference type="PANTHER" id="PTHR30069">
    <property type="entry name" value="TONB-DEPENDENT OUTER MEMBRANE RECEPTOR"/>
    <property type="match status" value="1"/>
</dbReference>
<keyword evidence="6 11" id="KW-0798">TonB box</keyword>
<feature type="short sequence motif" description="TonB C-terminal box" evidence="10">
    <location>
        <begin position="755"/>
        <end position="772"/>
    </location>
</feature>
<evidence type="ECO:0000256" key="10">
    <source>
        <dbReference type="PROSITE-ProRule" id="PRU10144"/>
    </source>
</evidence>
<evidence type="ECO:0000256" key="3">
    <source>
        <dbReference type="ARBA" id="ARBA00022452"/>
    </source>
</evidence>
<dbReference type="InterPro" id="IPR036942">
    <property type="entry name" value="Beta-barrel_TonB_sf"/>
</dbReference>
<evidence type="ECO:0000256" key="2">
    <source>
        <dbReference type="ARBA" id="ARBA00022448"/>
    </source>
</evidence>
<keyword evidence="7 9" id="KW-0472">Membrane</keyword>
<keyword evidence="16" id="KW-1185">Reference proteome</keyword>
<evidence type="ECO:0000313" key="15">
    <source>
        <dbReference type="EMBL" id="MFD1106353.1"/>
    </source>
</evidence>
<keyword evidence="3 9" id="KW-1134">Transmembrane beta strand</keyword>
<evidence type="ECO:0000259" key="13">
    <source>
        <dbReference type="Pfam" id="PF00593"/>
    </source>
</evidence>
<keyword evidence="8 9" id="KW-0998">Cell outer membrane</keyword>
<dbReference type="Proteomes" id="UP001597203">
    <property type="component" value="Unassembled WGS sequence"/>
</dbReference>
<evidence type="ECO:0000313" key="16">
    <source>
        <dbReference type="Proteomes" id="UP001597203"/>
    </source>
</evidence>
<evidence type="ECO:0000256" key="7">
    <source>
        <dbReference type="ARBA" id="ARBA00023136"/>
    </source>
</evidence>
<evidence type="ECO:0000256" key="8">
    <source>
        <dbReference type="ARBA" id="ARBA00023237"/>
    </source>
</evidence>
<proteinExistence type="inferred from homology"/>
<feature type="domain" description="TonB-dependent receptor-like beta-barrel" evidence="13">
    <location>
        <begin position="432"/>
        <end position="725"/>
    </location>
</feature>
<evidence type="ECO:0000256" key="12">
    <source>
        <dbReference type="SAM" id="SignalP"/>
    </source>
</evidence>
<dbReference type="PROSITE" id="PS01156">
    <property type="entry name" value="TONB_DEPENDENT_REC_2"/>
    <property type="match status" value="1"/>
</dbReference>
<evidence type="ECO:0000256" key="9">
    <source>
        <dbReference type="PROSITE-ProRule" id="PRU01360"/>
    </source>
</evidence>
<dbReference type="InterPro" id="IPR037066">
    <property type="entry name" value="Plug_dom_sf"/>
</dbReference>
<keyword evidence="2 9" id="KW-0813">Transport</keyword>
<feature type="signal peptide" evidence="12">
    <location>
        <begin position="1"/>
        <end position="23"/>
    </location>
</feature>
<comment type="subcellular location">
    <subcellularLocation>
        <location evidence="1 9">Cell outer membrane</location>
        <topology evidence="1 9">Multi-pass membrane protein</topology>
    </subcellularLocation>
</comment>
<evidence type="ECO:0000256" key="5">
    <source>
        <dbReference type="ARBA" id="ARBA00022729"/>
    </source>
</evidence>
<evidence type="ECO:0000256" key="1">
    <source>
        <dbReference type="ARBA" id="ARBA00004571"/>
    </source>
</evidence>
<dbReference type="Gene3D" id="2.40.170.20">
    <property type="entry name" value="TonB-dependent receptor, beta-barrel domain"/>
    <property type="match status" value="1"/>
</dbReference>
<evidence type="ECO:0000256" key="11">
    <source>
        <dbReference type="RuleBase" id="RU003357"/>
    </source>
</evidence>
<gene>
    <name evidence="15" type="ORF">ACFQ24_15930</name>
</gene>
<dbReference type="Gene3D" id="2.170.130.10">
    <property type="entry name" value="TonB-dependent receptor, plug domain"/>
    <property type="match status" value="1"/>
</dbReference>
<comment type="similarity">
    <text evidence="9 11">Belongs to the TonB-dependent receptor family.</text>
</comment>
<organism evidence="15 16">
    <name type="scientific">Sphingobium olei</name>
    <dbReference type="NCBI Taxonomy" id="420955"/>
    <lineage>
        <taxon>Bacteria</taxon>
        <taxon>Pseudomonadati</taxon>
        <taxon>Pseudomonadota</taxon>
        <taxon>Alphaproteobacteria</taxon>
        <taxon>Sphingomonadales</taxon>
        <taxon>Sphingomonadaceae</taxon>
        <taxon>Sphingobium</taxon>
    </lineage>
</organism>
<protein>
    <submittedName>
        <fullName evidence="15">TonB-dependent receptor</fullName>
    </submittedName>
</protein>
<dbReference type="RefSeq" id="WP_380912972.1">
    <property type="nucleotide sequence ID" value="NZ_JBHTLS010000132.1"/>
</dbReference>
<dbReference type="InterPro" id="IPR012910">
    <property type="entry name" value="Plug_dom"/>
</dbReference>
<name>A0ABW3P5I7_9SPHN</name>
<keyword evidence="15" id="KW-0675">Receptor</keyword>
<evidence type="ECO:0000259" key="14">
    <source>
        <dbReference type="Pfam" id="PF07715"/>
    </source>
</evidence>
<evidence type="ECO:0000256" key="6">
    <source>
        <dbReference type="ARBA" id="ARBA00023077"/>
    </source>
</evidence>
<feature type="chain" id="PRO_5046912047" evidence="12">
    <location>
        <begin position="24"/>
        <end position="772"/>
    </location>
</feature>
<dbReference type="InterPro" id="IPR039426">
    <property type="entry name" value="TonB-dep_rcpt-like"/>
</dbReference>
<dbReference type="PANTHER" id="PTHR30069:SF39">
    <property type="entry name" value="BLL6183 PROTEIN"/>
    <property type="match status" value="1"/>
</dbReference>